<name>A0A1I4SJ68_9BACT</name>
<dbReference type="RefSeq" id="WP_093393931.1">
    <property type="nucleotide sequence ID" value="NZ_FOUU01000002.1"/>
</dbReference>
<organism evidence="3 4">
    <name type="scientific">Thermodesulforhabdus norvegica</name>
    <dbReference type="NCBI Taxonomy" id="39841"/>
    <lineage>
        <taxon>Bacteria</taxon>
        <taxon>Pseudomonadati</taxon>
        <taxon>Thermodesulfobacteriota</taxon>
        <taxon>Syntrophobacteria</taxon>
        <taxon>Syntrophobacterales</taxon>
        <taxon>Thermodesulforhabdaceae</taxon>
        <taxon>Thermodesulforhabdus</taxon>
    </lineage>
</organism>
<evidence type="ECO:0000256" key="1">
    <source>
        <dbReference type="ARBA" id="ARBA00010272"/>
    </source>
</evidence>
<dbReference type="InterPro" id="IPR002767">
    <property type="entry name" value="Thiamine_BP"/>
</dbReference>
<proteinExistence type="inferred from homology"/>
<dbReference type="Proteomes" id="UP000199611">
    <property type="component" value="Unassembled WGS sequence"/>
</dbReference>
<keyword evidence="4" id="KW-1185">Reference proteome</keyword>
<dbReference type="GO" id="GO:0005829">
    <property type="term" value="C:cytosol"/>
    <property type="evidence" value="ECO:0007669"/>
    <property type="project" value="TreeGrafter"/>
</dbReference>
<evidence type="ECO:0000259" key="2">
    <source>
        <dbReference type="Pfam" id="PF01910"/>
    </source>
</evidence>
<dbReference type="EMBL" id="FOUU01000002">
    <property type="protein sequence ID" value="SFM64536.1"/>
    <property type="molecule type" value="Genomic_DNA"/>
</dbReference>
<dbReference type="NCBIfam" id="TIGR00106">
    <property type="entry name" value="MTH1187 family thiamine-binding protein"/>
    <property type="match status" value="1"/>
</dbReference>
<dbReference type="AlphaFoldDB" id="A0A1I4SJ68"/>
<dbReference type="SUPFAM" id="SSF89957">
    <property type="entry name" value="MTH1187/YkoF-like"/>
    <property type="match status" value="1"/>
</dbReference>
<protein>
    <submittedName>
        <fullName evidence="3">Uncharacterized protein, MTH1187 family</fullName>
    </submittedName>
</protein>
<dbReference type="InterPro" id="IPR051614">
    <property type="entry name" value="UPF0045_domain"/>
</dbReference>
<reference evidence="3 4" key="1">
    <citation type="submission" date="2016-10" db="EMBL/GenBank/DDBJ databases">
        <authorList>
            <person name="de Groot N.N."/>
        </authorList>
    </citation>
    <scope>NUCLEOTIDE SEQUENCE [LARGE SCALE GENOMIC DNA]</scope>
    <source>
        <strain evidence="3 4">DSM 9990</strain>
    </source>
</reference>
<dbReference type="Gene3D" id="3.30.70.930">
    <property type="match status" value="1"/>
</dbReference>
<dbReference type="STRING" id="39841.SAMN05660836_00995"/>
<dbReference type="PANTHER" id="PTHR33777">
    <property type="entry name" value="UPF0045 PROTEIN ECM15"/>
    <property type="match status" value="1"/>
</dbReference>
<evidence type="ECO:0000313" key="4">
    <source>
        <dbReference type="Proteomes" id="UP000199611"/>
    </source>
</evidence>
<sequence length="106" mass="11616">MAIAEVSVVPIGTGSTSISEIVARAVKVVESSGLYYELTPMGTIIEGSLDEIFEVVKKMHESCFVEGVARVLSHVRIDDRRDKRVRAEEKVISVKEKLGNMEDPGP</sequence>
<comment type="similarity">
    <text evidence="1">Belongs to the UPF0045 family.</text>
</comment>
<dbReference type="PANTHER" id="PTHR33777:SF1">
    <property type="entry name" value="UPF0045 PROTEIN ECM15"/>
    <property type="match status" value="1"/>
</dbReference>
<feature type="domain" description="Thiamine-binding protein" evidence="2">
    <location>
        <begin position="4"/>
        <end position="95"/>
    </location>
</feature>
<dbReference type="Pfam" id="PF01910">
    <property type="entry name" value="Thiamine_BP"/>
    <property type="match status" value="1"/>
</dbReference>
<evidence type="ECO:0000313" key="3">
    <source>
        <dbReference type="EMBL" id="SFM64536.1"/>
    </source>
</evidence>
<accession>A0A1I4SJ68</accession>
<dbReference type="OrthoDB" id="9793516at2"/>
<gene>
    <name evidence="3" type="ORF">SAMN05660836_00995</name>
</gene>
<dbReference type="InterPro" id="IPR029756">
    <property type="entry name" value="MTH1187/YkoF-like"/>
</dbReference>